<gene>
    <name evidence="12" type="ORF">ENK01_04575</name>
</gene>
<dbReference type="FunFam" id="3.40.50.720:FF:000208">
    <property type="entry name" value="Prephenate dehydrogenase"/>
    <property type="match status" value="1"/>
</dbReference>
<feature type="domain" description="Prephenate/arogenate dehydrogenase" evidence="11">
    <location>
        <begin position="6"/>
        <end position="292"/>
    </location>
</feature>
<dbReference type="FunFam" id="1.10.3660.10:FF:000003">
    <property type="entry name" value="Prephenate dehydrogenase"/>
    <property type="match status" value="1"/>
</dbReference>
<comment type="similarity">
    <text evidence="2">Belongs to the prephenate/arogenate dehydrogenase family.</text>
</comment>
<dbReference type="PROSITE" id="PS51176">
    <property type="entry name" value="PDH_ADH"/>
    <property type="match status" value="1"/>
</dbReference>
<evidence type="ECO:0000313" key="12">
    <source>
        <dbReference type="EMBL" id="HHI89211.1"/>
    </source>
</evidence>
<accession>A0A7V5NY63</accession>
<dbReference type="Pfam" id="PF20463">
    <property type="entry name" value="PDH_C"/>
    <property type="match status" value="1"/>
</dbReference>
<dbReference type="InterPro" id="IPR003099">
    <property type="entry name" value="Prephen_DH"/>
</dbReference>
<keyword evidence="4" id="KW-0827">Tyrosine biosynthesis</keyword>
<keyword evidence="7" id="KW-0520">NAD</keyword>
<name>A0A7V5NY63_9PROT</name>
<dbReference type="Pfam" id="PF02153">
    <property type="entry name" value="PDH_N"/>
    <property type="match status" value="1"/>
</dbReference>
<dbReference type="InterPro" id="IPR008927">
    <property type="entry name" value="6-PGluconate_DH-like_C_sf"/>
</dbReference>
<evidence type="ECO:0000256" key="1">
    <source>
        <dbReference type="ARBA" id="ARBA00005067"/>
    </source>
</evidence>
<proteinExistence type="inferred from homology"/>
<evidence type="ECO:0000256" key="6">
    <source>
        <dbReference type="ARBA" id="ARBA00023002"/>
    </source>
</evidence>
<dbReference type="SUPFAM" id="SSF51735">
    <property type="entry name" value="NAD(P)-binding Rossmann-fold domains"/>
    <property type="match status" value="1"/>
</dbReference>
<dbReference type="InterPro" id="IPR050812">
    <property type="entry name" value="Preph/Arog_dehydrog"/>
</dbReference>
<evidence type="ECO:0000256" key="10">
    <source>
        <dbReference type="SAM" id="MobiDB-lite"/>
    </source>
</evidence>
<dbReference type="PANTHER" id="PTHR21363:SF0">
    <property type="entry name" value="PREPHENATE DEHYDROGENASE [NADP(+)]"/>
    <property type="match status" value="1"/>
</dbReference>
<comment type="caution">
    <text evidence="12">The sequence shown here is derived from an EMBL/GenBank/DDBJ whole genome shotgun (WGS) entry which is preliminary data.</text>
</comment>
<dbReference type="EMBL" id="DROP01000308">
    <property type="protein sequence ID" value="HHI89211.1"/>
    <property type="molecule type" value="Genomic_DNA"/>
</dbReference>
<evidence type="ECO:0000256" key="9">
    <source>
        <dbReference type="ARBA" id="ARBA00049260"/>
    </source>
</evidence>
<keyword evidence="5" id="KW-0028">Amino-acid biosynthesis</keyword>
<dbReference type="Gene3D" id="3.40.50.720">
    <property type="entry name" value="NAD(P)-binding Rossmann-like Domain"/>
    <property type="match status" value="1"/>
</dbReference>
<dbReference type="NCBIfam" id="NF005694">
    <property type="entry name" value="PRK07502.1"/>
    <property type="match status" value="1"/>
</dbReference>
<feature type="region of interest" description="Disordered" evidence="10">
    <location>
        <begin position="289"/>
        <end position="313"/>
    </location>
</feature>
<keyword evidence="6" id="KW-0560">Oxidoreductase</keyword>
<dbReference type="AlphaFoldDB" id="A0A7V5NY63"/>
<dbReference type="InterPro" id="IPR046826">
    <property type="entry name" value="PDH_N"/>
</dbReference>
<dbReference type="GO" id="GO:0004665">
    <property type="term" value="F:prephenate dehydrogenase (NADP+) activity"/>
    <property type="evidence" value="ECO:0007669"/>
    <property type="project" value="InterPro"/>
</dbReference>
<evidence type="ECO:0000256" key="2">
    <source>
        <dbReference type="ARBA" id="ARBA00007964"/>
    </source>
</evidence>
<evidence type="ECO:0000256" key="4">
    <source>
        <dbReference type="ARBA" id="ARBA00022498"/>
    </source>
</evidence>
<dbReference type="GO" id="GO:0008977">
    <property type="term" value="F:prephenate dehydrogenase (NAD+) activity"/>
    <property type="evidence" value="ECO:0007669"/>
    <property type="project" value="UniProtKB-EC"/>
</dbReference>
<evidence type="ECO:0000259" key="11">
    <source>
        <dbReference type="PROSITE" id="PS51176"/>
    </source>
</evidence>
<dbReference type="Proteomes" id="UP000885806">
    <property type="component" value="Unassembled WGS sequence"/>
</dbReference>
<evidence type="ECO:0000256" key="3">
    <source>
        <dbReference type="ARBA" id="ARBA00012068"/>
    </source>
</evidence>
<comment type="catalytic activity">
    <reaction evidence="9">
        <text>prephenate + NAD(+) = 3-(4-hydroxyphenyl)pyruvate + CO2 + NADH</text>
        <dbReference type="Rhea" id="RHEA:13869"/>
        <dbReference type="ChEBI" id="CHEBI:16526"/>
        <dbReference type="ChEBI" id="CHEBI:29934"/>
        <dbReference type="ChEBI" id="CHEBI:36242"/>
        <dbReference type="ChEBI" id="CHEBI:57540"/>
        <dbReference type="ChEBI" id="CHEBI:57945"/>
        <dbReference type="EC" id="1.3.1.12"/>
    </reaction>
</comment>
<dbReference type="SUPFAM" id="SSF48179">
    <property type="entry name" value="6-phosphogluconate dehydrogenase C-terminal domain-like"/>
    <property type="match status" value="1"/>
</dbReference>
<keyword evidence="8" id="KW-0057">Aromatic amino acid biosynthesis</keyword>
<dbReference type="Gene3D" id="1.10.3660.10">
    <property type="entry name" value="6-phosphogluconate dehydrogenase C-terminal like domain"/>
    <property type="match status" value="1"/>
</dbReference>
<dbReference type="GO" id="GO:0070403">
    <property type="term" value="F:NAD+ binding"/>
    <property type="evidence" value="ECO:0007669"/>
    <property type="project" value="InterPro"/>
</dbReference>
<dbReference type="GO" id="GO:0006571">
    <property type="term" value="P:tyrosine biosynthetic process"/>
    <property type="evidence" value="ECO:0007669"/>
    <property type="project" value="UniProtKB-KW"/>
</dbReference>
<dbReference type="PANTHER" id="PTHR21363">
    <property type="entry name" value="PREPHENATE DEHYDROGENASE"/>
    <property type="match status" value="1"/>
</dbReference>
<dbReference type="EC" id="1.3.1.12" evidence="3"/>
<comment type="pathway">
    <text evidence="1">Amino-acid biosynthesis; L-tyrosine biosynthesis; (4-hydroxyphenyl)pyruvate from prephenate (NAD(+) route): step 1/1.</text>
</comment>
<reference evidence="12" key="1">
    <citation type="journal article" date="2020" name="mSystems">
        <title>Genome- and Community-Level Interaction Insights into Carbon Utilization and Element Cycling Functions of Hydrothermarchaeota in Hydrothermal Sediment.</title>
        <authorList>
            <person name="Zhou Z."/>
            <person name="Liu Y."/>
            <person name="Xu W."/>
            <person name="Pan J."/>
            <person name="Luo Z.H."/>
            <person name="Li M."/>
        </authorList>
    </citation>
    <scope>NUCLEOTIDE SEQUENCE [LARGE SCALE GENOMIC DNA]</scope>
    <source>
        <strain evidence="12">HyVt-538</strain>
    </source>
</reference>
<evidence type="ECO:0000256" key="7">
    <source>
        <dbReference type="ARBA" id="ARBA00023027"/>
    </source>
</evidence>
<evidence type="ECO:0000256" key="5">
    <source>
        <dbReference type="ARBA" id="ARBA00022605"/>
    </source>
</evidence>
<dbReference type="InterPro" id="IPR046825">
    <property type="entry name" value="PDH_C"/>
</dbReference>
<organism evidence="12">
    <name type="scientific">Hellea balneolensis</name>
    <dbReference type="NCBI Taxonomy" id="287478"/>
    <lineage>
        <taxon>Bacteria</taxon>
        <taxon>Pseudomonadati</taxon>
        <taxon>Pseudomonadota</taxon>
        <taxon>Alphaproteobacteria</taxon>
        <taxon>Maricaulales</taxon>
        <taxon>Robiginitomaculaceae</taxon>
        <taxon>Hellea</taxon>
    </lineage>
</organism>
<dbReference type="InterPro" id="IPR036291">
    <property type="entry name" value="NAD(P)-bd_dom_sf"/>
</dbReference>
<sequence>MSVLFEEILIIGGGLIGSSLARAARAKAVVGRLVMSDADPEVRKTLKELGICDKVSESPDPSTADLVMIAIPPARIAACALSLMGQMKAGAILTDVGSIKQAVVEAIAPHVPTGIEFIGGHPIAGTEQSGPKAGFASLFENRWCILTPEATDTPGVARLKAFWQALGSEVAFMSPARHDLVLATTSHLPHLIAYALVGTATDMETVTRNEVVKYSAAGFRDFTRIAASDPVMWRDVFLGNKQAVLEVLGRYIEDLTALKRAIRWDEGDRLLEEFSRTRDIRRRIIDAGQDTATPNFGRDTAQDGPGDAKRTDD</sequence>
<protein>
    <recommendedName>
        <fullName evidence="3">prephenate dehydrogenase</fullName>
        <ecNumber evidence="3">1.3.1.12</ecNumber>
    </recommendedName>
</protein>
<evidence type="ECO:0000256" key="8">
    <source>
        <dbReference type="ARBA" id="ARBA00023141"/>
    </source>
</evidence>